<dbReference type="InterPro" id="IPR001173">
    <property type="entry name" value="Glyco_trans_2-like"/>
</dbReference>
<dbReference type="Gene3D" id="3.90.550.10">
    <property type="entry name" value="Spore Coat Polysaccharide Biosynthesis Protein SpsA, Chain A"/>
    <property type="match status" value="1"/>
</dbReference>
<dbReference type="InterPro" id="IPR050834">
    <property type="entry name" value="Glycosyltransf_2"/>
</dbReference>
<dbReference type="CDD" id="cd00761">
    <property type="entry name" value="Glyco_tranf_GTA_type"/>
    <property type="match status" value="1"/>
</dbReference>
<organism evidence="2 3">
    <name type="scientific">Petrachloros mirabilis ULC683</name>
    <dbReference type="NCBI Taxonomy" id="2781853"/>
    <lineage>
        <taxon>Bacteria</taxon>
        <taxon>Bacillati</taxon>
        <taxon>Cyanobacteriota</taxon>
        <taxon>Cyanophyceae</taxon>
        <taxon>Synechococcales</taxon>
        <taxon>Petrachlorosaceae</taxon>
        <taxon>Petrachloros</taxon>
        <taxon>Petrachloros mirabilis</taxon>
    </lineage>
</organism>
<sequence length="354" mass="40532">MNISIGLLACNEAETLPQTLESLFQQSLFQAASAFPQIPEPHLEVIVVANGCTDATVSVAQATLEVLALDDGLTTVHWYVHDVAQPGKSHAWNLYVHDYAATEAEYLILMDADIQFVAPRTLERMIQTLEHHPEAWVSVDTPIKDIQLKPTKTFLEWLSLRASSTASSAKVAICGQLYCGRAAALRTIWMPPGLPVEDGFLRAMIVTNRFTEPERLSRIQRTPEAAHQFEAYVTPQALIRHEIRLVVGSTLNAFIYHYLWENATPDCDAGTLICHNNHSNPQWLHHLIQAAVQERGWWLIPRAFWFRRFGVLRHYSWRNRCLRFPLVLVAFCVDWWVFWQANRELHRQGGLNYW</sequence>
<evidence type="ECO:0000313" key="2">
    <source>
        <dbReference type="EMBL" id="NCJ06758.1"/>
    </source>
</evidence>
<dbReference type="Pfam" id="PF00535">
    <property type="entry name" value="Glycos_transf_2"/>
    <property type="match status" value="1"/>
</dbReference>
<dbReference type="AlphaFoldDB" id="A0A8K1ZZC2"/>
<feature type="domain" description="Glycosyltransferase 2-like" evidence="1">
    <location>
        <begin position="4"/>
        <end position="151"/>
    </location>
</feature>
<dbReference type="PANTHER" id="PTHR43685:SF2">
    <property type="entry name" value="GLYCOSYLTRANSFERASE 2-LIKE DOMAIN-CONTAINING PROTEIN"/>
    <property type="match status" value="1"/>
</dbReference>
<comment type="caution">
    <text evidence="2">The sequence shown here is derived from an EMBL/GenBank/DDBJ whole genome shotgun (WGS) entry which is preliminary data.</text>
</comment>
<dbReference type="SUPFAM" id="SSF53448">
    <property type="entry name" value="Nucleotide-diphospho-sugar transferases"/>
    <property type="match status" value="1"/>
</dbReference>
<dbReference type="RefSeq" id="WP_161825234.1">
    <property type="nucleotide sequence ID" value="NZ_WVIC01000016.1"/>
</dbReference>
<evidence type="ECO:0000313" key="3">
    <source>
        <dbReference type="Proteomes" id="UP000607397"/>
    </source>
</evidence>
<keyword evidence="3" id="KW-1185">Reference proteome</keyword>
<protein>
    <submittedName>
        <fullName evidence="2">Glycosyltransferase</fullName>
    </submittedName>
</protein>
<name>A0A8K1ZZC2_9CYAN</name>
<dbReference type="EMBL" id="WVIC01000016">
    <property type="protein sequence ID" value="NCJ06758.1"/>
    <property type="molecule type" value="Genomic_DNA"/>
</dbReference>
<evidence type="ECO:0000259" key="1">
    <source>
        <dbReference type="Pfam" id="PF00535"/>
    </source>
</evidence>
<gene>
    <name evidence="2" type="ORF">GS597_09605</name>
</gene>
<dbReference type="InterPro" id="IPR029044">
    <property type="entry name" value="Nucleotide-diphossugar_trans"/>
</dbReference>
<accession>A0A8K1ZZC2</accession>
<reference evidence="2" key="1">
    <citation type="submission" date="2019-12" db="EMBL/GenBank/DDBJ databases">
        <title>High-Quality draft genome sequences of three cyanobacteria isolated from the limestone walls of the Old Cathedral of Coimbra.</title>
        <authorList>
            <person name="Tiago I."/>
            <person name="Soares F."/>
            <person name="Portugal A."/>
        </authorList>
    </citation>
    <scope>NUCLEOTIDE SEQUENCE [LARGE SCALE GENOMIC DNA]</scope>
    <source>
        <strain evidence="2">C</strain>
    </source>
</reference>
<dbReference type="PANTHER" id="PTHR43685">
    <property type="entry name" value="GLYCOSYLTRANSFERASE"/>
    <property type="match status" value="1"/>
</dbReference>
<proteinExistence type="predicted"/>
<dbReference type="Proteomes" id="UP000607397">
    <property type="component" value="Unassembled WGS sequence"/>
</dbReference>